<gene>
    <name evidence="1" type="ORF">LCGC14_0504320</name>
</gene>
<organism evidence="1">
    <name type="scientific">marine sediment metagenome</name>
    <dbReference type="NCBI Taxonomy" id="412755"/>
    <lineage>
        <taxon>unclassified sequences</taxon>
        <taxon>metagenomes</taxon>
        <taxon>ecological metagenomes</taxon>
    </lineage>
</organism>
<accession>A0A0F9SLB1</accession>
<evidence type="ECO:0000313" key="1">
    <source>
        <dbReference type="EMBL" id="KKN63162.1"/>
    </source>
</evidence>
<proteinExistence type="predicted"/>
<name>A0A0F9SLB1_9ZZZZ</name>
<dbReference type="EMBL" id="LAZR01000598">
    <property type="protein sequence ID" value="KKN63162.1"/>
    <property type="molecule type" value="Genomic_DNA"/>
</dbReference>
<sequence length="112" mass="12744">MPVHKIESTGTHVRLWKESVVSGRLEIDVVALLTEQEGNNVKVAALVKMQLQDFLDVRIKRTDLPSDEPTRTSNPNREDFFWDGPDLVSRPVIVSVVVWDGECYAVTLRRAR</sequence>
<dbReference type="AlphaFoldDB" id="A0A0F9SLB1"/>
<reference evidence="1" key="1">
    <citation type="journal article" date="2015" name="Nature">
        <title>Complex archaea that bridge the gap between prokaryotes and eukaryotes.</title>
        <authorList>
            <person name="Spang A."/>
            <person name="Saw J.H."/>
            <person name="Jorgensen S.L."/>
            <person name="Zaremba-Niedzwiedzka K."/>
            <person name="Martijn J."/>
            <person name="Lind A.E."/>
            <person name="van Eijk R."/>
            <person name="Schleper C."/>
            <person name="Guy L."/>
            <person name="Ettema T.J."/>
        </authorList>
    </citation>
    <scope>NUCLEOTIDE SEQUENCE</scope>
</reference>
<protein>
    <submittedName>
        <fullName evidence="1">Uncharacterized protein</fullName>
    </submittedName>
</protein>
<comment type="caution">
    <text evidence="1">The sequence shown here is derived from an EMBL/GenBank/DDBJ whole genome shotgun (WGS) entry which is preliminary data.</text>
</comment>